<dbReference type="AlphaFoldDB" id="A0A0B7MQR1"/>
<accession>A0A0B7MQR1</accession>
<sequence length="86" mass="9795">MRFKFNDTAFSDRSSAPMSSRYIIAVKLGPAYRALKIAGYLTDVRRKIGKKRKQAQSHLWTWLRTPLVLRHFVSGGAVLVQDKIAC</sequence>
<gene>
    <name evidence="1" type="primary">PARPA_01617.1 scaffold 1359</name>
</gene>
<dbReference type="Proteomes" id="UP000054107">
    <property type="component" value="Unassembled WGS sequence"/>
</dbReference>
<evidence type="ECO:0000313" key="2">
    <source>
        <dbReference type="Proteomes" id="UP000054107"/>
    </source>
</evidence>
<protein>
    <submittedName>
        <fullName evidence="1">Uncharacterized protein</fullName>
    </submittedName>
</protein>
<keyword evidence="2" id="KW-1185">Reference proteome</keyword>
<proteinExistence type="predicted"/>
<name>A0A0B7MQR1_9FUNG</name>
<organism evidence="1 2">
    <name type="scientific">Parasitella parasitica</name>
    <dbReference type="NCBI Taxonomy" id="35722"/>
    <lineage>
        <taxon>Eukaryota</taxon>
        <taxon>Fungi</taxon>
        <taxon>Fungi incertae sedis</taxon>
        <taxon>Mucoromycota</taxon>
        <taxon>Mucoromycotina</taxon>
        <taxon>Mucoromycetes</taxon>
        <taxon>Mucorales</taxon>
        <taxon>Mucorineae</taxon>
        <taxon>Mucoraceae</taxon>
        <taxon>Parasitella</taxon>
    </lineage>
</organism>
<reference evidence="1 2" key="1">
    <citation type="submission" date="2014-09" db="EMBL/GenBank/DDBJ databases">
        <authorList>
            <person name="Ellenberger Sabrina"/>
        </authorList>
    </citation>
    <scope>NUCLEOTIDE SEQUENCE [LARGE SCALE GENOMIC DNA]</scope>
    <source>
        <strain evidence="1 2">CBS 412.66</strain>
    </source>
</reference>
<evidence type="ECO:0000313" key="1">
    <source>
        <dbReference type="EMBL" id="CEP08306.1"/>
    </source>
</evidence>
<dbReference type="EMBL" id="LN719426">
    <property type="protein sequence ID" value="CEP08306.1"/>
    <property type="molecule type" value="Genomic_DNA"/>
</dbReference>